<reference evidence="3 4" key="1">
    <citation type="submission" date="2018-08" db="EMBL/GenBank/DDBJ databases">
        <title>Lysobacter sp. zong2l5, whole genome shotgun sequence.</title>
        <authorList>
            <person name="Zhang X."/>
            <person name="Feng G."/>
            <person name="Zhu H."/>
        </authorList>
    </citation>
    <scope>NUCLEOTIDE SEQUENCE [LARGE SCALE GENOMIC DNA]</scope>
    <source>
        <strain evidence="4">zong2l5</strain>
    </source>
</reference>
<evidence type="ECO:0000313" key="3">
    <source>
        <dbReference type="EMBL" id="RDZ28952.1"/>
    </source>
</evidence>
<feature type="domain" description="AB hydrolase-1" evidence="2">
    <location>
        <begin position="27"/>
        <end position="272"/>
    </location>
</feature>
<evidence type="ECO:0000259" key="2">
    <source>
        <dbReference type="Pfam" id="PF00561"/>
    </source>
</evidence>
<dbReference type="GO" id="GO:0004301">
    <property type="term" value="F:epoxide hydrolase activity"/>
    <property type="evidence" value="ECO:0007669"/>
    <property type="project" value="TreeGrafter"/>
</dbReference>
<protein>
    <submittedName>
        <fullName evidence="3">Alpha/beta hydrolase</fullName>
    </submittedName>
</protein>
<dbReference type="EMBL" id="QTSU01000001">
    <property type="protein sequence ID" value="RDZ28952.1"/>
    <property type="molecule type" value="Genomic_DNA"/>
</dbReference>
<dbReference type="InterPro" id="IPR029058">
    <property type="entry name" value="AB_hydrolase_fold"/>
</dbReference>
<gene>
    <name evidence="3" type="ORF">DX914_07580</name>
</gene>
<dbReference type="InterPro" id="IPR000073">
    <property type="entry name" value="AB_hydrolase_1"/>
</dbReference>
<keyword evidence="1 3" id="KW-0378">Hydrolase</keyword>
<dbReference type="AlphaFoldDB" id="A0A371K4Z8"/>
<keyword evidence="4" id="KW-1185">Reference proteome</keyword>
<dbReference type="PRINTS" id="PR00111">
    <property type="entry name" value="ABHYDROLASE"/>
</dbReference>
<name>A0A371K4Z8_9GAMM</name>
<organism evidence="3 4">
    <name type="scientific">Lysobacter silvisoli</name>
    <dbReference type="NCBI Taxonomy" id="2293254"/>
    <lineage>
        <taxon>Bacteria</taxon>
        <taxon>Pseudomonadati</taxon>
        <taxon>Pseudomonadota</taxon>
        <taxon>Gammaproteobacteria</taxon>
        <taxon>Lysobacterales</taxon>
        <taxon>Lysobacteraceae</taxon>
        <taxon>Lysobacter</taxon>
    </lineage>
</organism>
<dbReference type="OrthoDB" id="2086224at2"/>
<evidence type="ECO:0000313" key="4">
    <source>
        <dbReference type="Proteomes" id="UP000264492"/>
    </source>
</evidence>
<dbReference type="RefSeq" id="WP_115858387.1">
    <property type="nucleotide sequence ID" value="NZ_QTSU01000001.1"/>
</dbReference>
<proteinExistence type="predicted"/>
<dbReference type="Gene3D" id="3.40.50.1820">
    <property type="entry name" value="alpha/beta hydrolase"/>
    <property type="match status" value="1"/>
</dbReference>
<evidence type="ECO:0000256" key="1">
    <source>
        <dbReference type="ARBA" id="ARBA00022801"/>
    </source>
</evidence>
<sequence>MRSTQHRTVDADGLEIFYRHAGDPRQPALLLLHGSPSSSHMFRQVIEPLAQCAYVVAPDLPGFGFSSAPPADAYAYTFANMADTIAAFTEAIGLDRYYLYVNDFGTPVGYYLATRHPERIGGLIVQNGNAHEAGLGPDWDAPKAYWADPSPANRAKLPEWLNFEGTRNTYLGGLPERLKALYPPELWHLDWERMNRPGHIGIHFQIFSDYGAHVARFPAIADYHREHQPPCLLLWGRHDPFFELEEIMAYSRVLDALEIHVFDGGHFLLETHHRECVGLIERFIRDVEAGRFAEKGTA</sequence>
<comment type="caution">
    <text evidence="3">The sequence shown here is derived from an EMBL/GenBank/DDBJ whole genome shotgun (WGS) entry which is preliminary data.</text>
</comment>
<dbReference type="PANTHER" id="PTHR42977">
    <property type="entry name" value="HYDROLASE-RELATED"/>
    <property type="match status" value="1"/>
</dbReference>
<dbReference type="InterPro" id="IPR051340">
    <property type="entry name" value="Haloalkane_dehalogenase"/>
</dbReference>
<accession>A0A371K4Z8</accession>
<dbReference type="SUPFAM" id="SSF53474">
    <property type="entry name" value="alpha/beta-Hydrolases"/>
    <property type="match status" value="1"/>
</dbReference>
<dbReference type="PANTHER" id="PTHR42977:SF3">
    <property type="entry name" value="AB HYDROLASE-1 DOMAIN-CONTAINING PROTEIN"/>
    <property type="match status" value="1"/>
</dbReference>
<dbReference type="Proteomes" id="UP000264492">
    <property type="component" value="Unassembled WGS sequence"/>
</dbReference>
<dbReference type="Pfam" id="PF00561">
    <property type="entry name" value="Abhydrolase_1"/>
    <property type="match status" value="1"/>
</dbReference>